<keyword evidence="4 6" id="KW-0539">Nucleus</keyword>
<comment type="subunit">
    <text evidence="6">Component of the proteasome complex.</text>
</comment>
<comment type="function">
    <text evidence="5">Non-catalytic component of the 20S core proteasome complex involved in the proteolytic degradation of most intracellular proteins. This complex plays numerous essential roles within the cell by associating with different regulatory particles. Associated with two 19S regulatory particles, forms the 26S proteasome and thus participates in the ATP-dependent degradation of ubiquitinated proteins. The 26S proteasome plays a key role in the maintenance of protein homeostasis by removing misfolded or damaged proteins that could impair cellular functions, and by removing proteins whose functions are no longer required. Associated with the PA200 or PA28, the 20S proteasome mediates ubiquitin-independent protein degradation. This type of proteolysis is required in several pathways including spermatogenesis (20S-PA200 complex) or generation of a subset of MHC class I-presented antigenic peptides (20S-PA28 complex).</text>
</comment>
<dbReference type="Pfam" id="PF00227">
    <property type="entry name" value="Proteasome"/>
    <property type="match status" value="1"/>
</dbReference>
<comment type="function">
    <text evidence="6">Component of the proteasome, a multicatalytic proteinase complex which is characterized by its ability to cleave peptides with Arg, Phe, Tyr, Leu, and Glu adjacent to the leaving group at neutral or slightly basic pH. The proteasome has an ATP-dependent proteolytic activity.</text>
</comment>
<dbReference type="Gene3D" id="3.60.20.10">
    <property type="entry name" value="Glutamine Phosphoribosylpyrophosphate, subunit 1, domain 1"/>
    <property type="match status" value="1"/>
</dbReference>
<evidence type="ECO:0000256" key="2">
    <source>
        <dbReference type="ARBA" id="ARBA00022490"/>
    </source>
</evidence>
<dbReference type="InterPro" id="IPR023333">
    <property type="entry name" value="Proteasome_suB-type"/>
</dbReference>
<protein>
    <recommendedName>
        <fullName evidence="6">Proteasome subunit beta</fullName>
    </recommendedName>
</protein>
<dbReference type="InterPro" id="IPR016050">
    <property type="entry name" value="Proteasome_bsu_CS"/>
</dbReference>
<accession>A0A1I8GCK1</accession>
<evidence type="ECO:0000313" key="8">
    <source>
        <dbReference type="WBParaSite" id="maker-uti_cns_0001428-snap-gene-1.10-mRNA-1"/>
    </source>
</evidence>
<evidence type="ECO:0000256" key="6">
    <source>
        <dbReference type="RuleBase" id="RU004203"/>
    </source>
</evidence>
<comment type="subcellular location">
    <subcellularLocation>
        <location evidence="6">Cytoplasm</location>
    </subcellularLocation>
    <subcellularLocation>
        <location evidence="6">Nucleus</location>
    </subcellularLocation>
</comment>
<dbReference type="GO" id="GO:0010498">
    <property type="term" value="P:proteasomal protein catabolic process"/>
    <property type="evidence" value="ECO:0007669"/>
    <property type="project" value="InterPro"/>
</dbReference>
<name>A0A1I8GCK1_9PLAT</name>
<reference evidence="8" key="1">
    <citation type="submission" date="2016-11" db="UniProtKB">
        <authorList>
            <consortium name="WormBaseParasite"/>
        </authorList>
    </citation>
    <scope>IDENTIFICATION</scope>
</reference>
<dbReference type="Proteomes" id="UP000095280">
    <property type="component" value="Unplaced"/>
</dbReference>
<dbReference type="AlphaFoldDB" id="A0A1I8GCK1"/>
<dbReference type="GO" id="GO:0005634">
    <property type="term" value="C:nucleus"/>
    <property type="evidence" value="ECO:0007669"/>
    <property type="project" value="UniProtKB-SubCell"/>
</dbReference>
<sequence>MECLIGIQFNDYVLLAADCNGGRSIISMKDDVDKMFRLSERLAIIVSGESGDTNKFAEFIEQNVQLYKIRHGYELSPYAAANFTRRNQAQSLRSRSPYFVNMLLAGYDANKGQPELYYLDYLGSLMKLPFSVIGYGGYMSLSVLDRHYRPDMAEADGIRLLRTVISEIQKRLVISLSKFRVHRVDRNGVTQLDDIESKLVTP</sequence>
<keyword evidence="7" id="KW-1185">Reference proteome</keyword>
<comment type="subunit">
    <text evidence="1">The 26S proteasome consists of a 20S proteasome core and two 19S regulatory subunits. The 20S proteasome core is a barrel-shaped complex made of 28 subunits that are arranged in four stacked rings. The two outer rings are each formed by seven alpha subunits, and the two inner rings are formed by seven beta subunits. The proteolytic activity is exerted by three beta-subunits PSMB5, PSMB6 and PSMB7.</text>
</comment>
<dbReference type="InterPro" id="IPR001353">
    <property type="entry name" value="Proteasome_sua/b"/>
</dbReference>
<evidence type="ECO:0000256" key="4">
    <source>
        <dbReference type="ARBA" id="ARBA00023242"/>
    </source>
</evidence>
<dbReference type="CDD" id="cd03758">
    <property type="entry name" value="proteasome_beta_type_2"/>
    <property type="match status" value="1"/>
</dbReference>
<evidence type="ECO:0000256" key="1">
    <source>
        <dbReference type="ARBA" id="ARBA00011656"/>
    </source>
</evidence>
<dbReference type="PROSITE" id="PS51476">
    <property type="entry name" value="PROTEASOME_BETA_2"/>
    <property type="match status" value="1"/>
</dbReference>
<comment type="similarity">
    <text evidence="6">Belongs to the peptidase T1B family.</text>
</comment>
<dbReference type="PANTHER" id="PTHR32194:SF2">
    <property type="entry name" value="PROTEASOME SUBUNIT BETA TYPE-1"/>
    <property type="match status" value="1"/>
</dbReference>
<evidence type="ECO:0000313" key="7">
    <source>
        <dbReference type="Proteomes" id="UP000095280"/>
    </source>
</evidence>
<evidence type="ECO:0000256" key="3">
    <source>
        <dbReference type="ARBA" id="ARBA00022942"/>
    </source>
</evidence>
<dbReference type="STRING" id="282301.A0A1I8GCK1"/>
<dbReference type="GO" id="GO:0005839">
    <property type="term" value="C:proteasome core complex"/>
    <property type="evidence" value="ECO:0007669"/>
    <property type="project" value="InterPro"/>
</dbReference>
<keyword evidence="2 6" id="KW-0963">Cytoplasm</keyword>
<dbReference type="PANTHER" id="PTHR32194">
    <property type="entry name" value="METALLOPROTEASE TLDD"/>
    <property type="match status" value="1"/>
</dbReference>
<dbReference type="InterPro" id="IPR035206">
    <property type="entry name" value="Proteasome_beta2"/>
</dbReference>
<dbReference type="WBParaSite" id="maker-uti_cns_0001428-snap-gene-1.10-mRNA-1">
    <property type="protein sequence ID" value="maker-uti_cns_0001428-snap-gene-1.10-mRNA-1"/>
    <property type="gene ID" value="maker-uti_cns_0001428-snap-gene-1.10"/>
</dbReference>
<dbReference type="InterPro" id="IPR029055">
    <property type="entry name" value="Ntn_hydrolases_N"/>
</dbReference>
<dbReference type="SUPFAM" id="SSF56235">
    <property type="entry name" value="N-terminal nucleophile aminohydrolases (Ntn hydrolases)"/>
    <property type="match status" value="1"/>
</dbReference>
<dbReference type="PROSITE" id="PS00854">
    <property type="entry name" value="PROTEASOME_BETA_1"/>
    <property type="match status" value="1"/>
</dbReference>
<organism evidence="7 8">
    <name type="scientific">Macrostomum lignano</name>
    <dbReference type="NCBI Taxonomy" id="282301"/>
    <lineage>
        <taxon>Eukaryota</taxon>
        <taxon>Metazoa</taxon>
        <taxon>Spiralia</taxon>
        <taxon>Lophotrochozoa</taxon>
        <taxon>Platyhelminthes</taxon>
        <taxon>Rhabditophora</taxon>
        <taxon>Macrostomorpha</taxon>
        <taxon>Macrostomida</taxon>
        <taxon>Macrostomidae</taxon>
        <taxon>Macrostomum</taxon>
    </lineage>
</organism>
<dbReference type="GO" id="GO:0005737">
    <property type="term" value="C:cytoplasm"/>
    <property type="evidence" value="ECO:0007669"/>
    <property type="project" value="UniProtKB-SubCell"/>
</dbReference>
<proteinExistence type="inferred from homology"/>
<dbReference type="FunFam" id="3.60.20.10:FF:000008">
    <property type="entry name" value="Proteasome subunit beta type-4"/>
    <property type="match status" value="1"/>
</dbReference>
<dbReference type="OrthoDB" id="268428at2759"/>
<evidence type="ECO:0000256" key="5">
    <source>
        <dbReference type="ARBA" id="ARBA00049625"/>
    </source>
</evidence>
<keyword evidence="3 6" id="KW-0647">Proteasome</keyword>